<dbReference type="InterPro" id="IPR003598">
    <property type="entry name" value="Ig_sub2"/>
</dbReference>
<name>A0AAV7Y621_9NEOP</name>
<protein>
    <recommendedName>
        <fullName evidence="1">Ig-like domain-containing protein</fullName>
    </recommendedName>
</protein>
<feature type="domain" description="Ig-like" evidence="1">
    <location>
        <begin position="72"/>
        <end position="170"/>
    </location>
</feature>
<dbReference type="Pfam" id="PF13927">
    <property type="entry name" value="Ig_3"/>
    <property type="match status" value="1"/>
</dbReference>
<dbReference type="PROSITE" id="PS50835">
    <property type="entry name" value="IG_LIKE"/>
    <property type="match status" value="2"/>
</dbReference>
<dbReference type="Gene3D" id="2.60.40.10">
    <property type="entry name" value="Immunoglobulins"/>
    <property type="match status" value="2"/>
</dbReference>
<dbReference type="SMART" id="SM00409">
    <property type="entry name" value="IG"/>
    <property type="match status" value="2"/>
</dbReference>
<dbReference type="AlphaFoldDB" id="A0AAV7Y621"/>
<proteinExistence type="predicted"/>
<feature type="domain" description="Ig-like" evidence="1">
    <location>
        <begin position="174"/>
        <end position="266"/>
    </location>
</feature>
<dbReference type="Proteomes" id="UP001075354">
    <property type="component" value="Chromosome 1"/>
</dbReference>
<accession>A0AAV7Y621</accession>
<dbReference type="GO" id="GO:0050808">
    <property type="term" value="P:synapse organization"/>
    <property type="evidence" value="ECO:0007669"/>
    <property type="project" value="TreeGrafter"/>
</dbReference>
<dbReference type="InterPro" id="IPR037448">
    <property type="entry name" value="Zig-8"/>
</dbReference>
<comment type="caution">
    <text evidence="2">The sequence shown here is derived from an EMBL/GenBank/DDBJ whole genome shotgun (WGS) entry which is preliminary data.</text>
</comment>
<dbReference type="InterPro" id="IPR036179">
    <property type="entry name" value="Ig-like_dom_sf"/>
</dbReference>
<dbReference type="FunFam" id="2.60.40.10:FF:000533">
    <property type="entry name" value="Uncharacterized protein, isoform A"/>
    <property type="match status" value="1"/>
</dbReference>
<reference evidence="2" key="1">
    <citation type="submission" date="2022-12" db="EMBL/GenBank/DDBJ databases">
        <title>Chromosome-level genome assembly of the bean flower thrips Megalurothrips usitatus.</title>
        <authorList>
            <person name="Ma L."/>
            <person name="Liu Q."/>
            <person name="Li H."/>
            <person name="Cai W."/>
        </authorList>
    </citation>
    <scope>NUCLEOTIDE SEQUENCE</scope>
    <source>
        <strain evidence="2">Cailab_2022a</strain>
    </source>
</reference>
<dbReference type="InterPro" id="IPR013151">
    <property type="entry name" value="Immunoglobulin_dom"/>
</dbReference>
<dbReference type="Pfam" id="PF00047">
    <property type="entry name" value="ig"/>
    <property type="match status" value="1"/>
</dbReference>
<sequence>MSNNVGIRFVNSDHLHSTSSLTSCLCVTVWSAQRDGGGGGNALGGGHELGEDGDGDKGDKLVDPWAPPTPGPYFDMDGRSNVTALLGKTAFLNCRVRRLGNKTVSWVRHRDTHLLTVGLYTYTNDQRFRAQHNSGDDWVLQLKYPQHRDAGTYECQVSTTPHMSHLVNLTVVEPSSEILGGPDLYIDRGSTINLTCIVLNSPEPPAYVIWNHNDAIISYDSPRGGVSVVTEKGVTTESFLLIQNARPSDSGRYTCNPSNAQAKGINVHVLNGEHPAAMQHAGGAHHQSSHQYCLLFCVCLLLLAP</sequence>
<organism evidence="2 3">
    <name type="scientific">Megalurothrips usitatus</name>
    <name type="common">bean blossom thrips</name>
    <dbReference type="NCBI Taxonomy" id="439358"/>
    <lineage>
        <taxon>Eukaryota</taxon>
        <taxon>Metazoa</taxon>
        <taxon>Ecdysozoa</taxon>
        <taxon>Arthropoda</taxon>
        <taxon>Hexapoda</taxon>
        <taxon>Insecta</taxon>
        <taxon>Pterygota</taxon>
        <taxon>Neoptera</taxon>
        <taxon>Paraneoptera</taxon>
        <taxon>Thysanoptera</taxon>
        <taxon>Terebrantia</taxon>
        <taxon>Thripoidea</taxon>
        <taxon>Thripidae</taxon>
        <taxon>Megalurothrips</taxon>
    </lineage>
</organism>
<dbReference type="InterPro" id="IPR013783">
    <property type="entry name" value="Ig-like_fold"/>
</dbReference>
<evidence type="ECO:0000313" key="2">
    <source>
        <dbReference type="EMBL" id="KAJ1531961.1"/>
    </source>
</evidence>
<dbReference type="PANTHER" id="PTHR23279">
    <property type="entry name" value="DEFECTIVE PROBOSCIS EXTENSION RESPONSE DPR -RELATED"/>
    <property type="match status" value="1"/>
</dbReference>
<keyword evidence="3" id="KW-1185">Reference proteome</keyword>
<dbReference type="SUPFAM" id="SSF48726">
    <property type="entry name" value="Immunoglobulin"/>
    <property type="match status" value="2"/>
</dbReference>
<dbReference type="InterPro" id="IPR007110">
    <property type="entry name" value="Ig-like_dom"/>
</dbReference>
<gene>
    <name evidence="2" type="ORF">ONE63_000598</name>
</gene>
<dbReference type="SMART" id="SM00408">
    <property type="entry name" value="IGc2"/>
    <property type="match status" value="2"/>
</dbReference>
<dbReference type="FunFam" id="2.60.40.10:FF:000129">
    <property type="entry name" value="CLUMA_CG018772, isoform A"/>
    <property type="match status" value="1"/>
</dbReference>
<evidence type="ECO:0000259" key="1">
    <source>
        <dbReference type="PROSITE" id="PS50835"/>
    </source>
</evidence>
<dbReference type="PANTHER" id="PTHR23279:SF36">
    <property type="entry name" value="DEFECTIVE PROBOSCIS EXTENSION RESPONSE 9, ISOFORM A"/>
    <property type="match status" value="1"/>
</dbReference>
<dbReference type="EMBL" id="JAPTSV010000001">
    <property type="protein sequence ID" value="KAJ1531961.1"/>
    <property type="molecule type" value="Genomic_DNA"/>
</dbReference>
<dbReference type="InterPro" id="IPR003599">
    <property type="entry name" value="Ig_sub"/>
</dbReference>
<dbReference type="GO" id="GO:0032589">
    <property type="term" value="C:neuron projection membrane"/>
    <property type="evidence" value="ECO:0007669"/>
    <property type="project" value="TreeGrafter"/>
</dbReference>
<evidence type="ECO:0000313" key="3">
    <source>
        <dbReference type="Proteomes" id="UP001075354"/>
    </source>
</evidence>